<feature type="compositionally biased region" description="Pro residues" evidence="9">
    <location>
        <begin position="312"/>
        <end position="322"/>
    </location>
</feature>
<dbReference type="CDD" id="cd07185">
    <property type="entry name" value="OmpA_C-like"/>
    <property type="match status" value="1"/>
</dbReference>
<evidence type="ECO:0000256" key="1">
    <source>
        <dbReference type="ARBA" id="ARBA00004162"/>
    </source>
</evidence>
<evidence type="ECO:0000256" key="6">
    <source>
        <dbReference type="ARBA" id="ARBA00023136"/>
    </source>
</evidence>
<evidence type="ECO:0000313" key="12">
    <source>
        <dbReference type="Proteomes" id="UP000642180"/>
    </source>
</evidence>
<protein>
    <submittedName>
        <fullName evidence="11">Chemotaxis protein MotB</fullName>
    </submittedName>
</protein>
<reference evidence="12" key="1">
    <citation type="journal article" date="2019" name="Int. J. Syst. Evol. Microbiol.">
        <title>The Global Catalogue of Microorganisms (GCM) 10K type strain sequencing project: providing services to taxonomists for standard genome sequencing and annotation.</title>
        <authorList>
            <consortium name="The Broad Institute Genomics Platform"/>
            <consortium name="The Broad Institute Genome Sequencing Center for Infectious Disease"/>
            <person name="Wu L."/>
            <person name="Ma J."/>
        </authorList>
    </citation>
    <scope>NUCLEOTIDE SEQUENCE [LARGE SCALE GENOMIC DNA]</scope>
    <source>
        <strain evidence="12">CCM 2767</strain>
    </source>
</reference>
<dbReference type="Pfam" id="PF13677">
    <property type="entry name" value="MotB_plug"/>
    <property type="match status" value="1"/>
</dbReference>
<comment type="similarity">
    <text evidence="2">Belongs to the MotB family.</text>
</comment>
<keyword evidence="8" id="KW-0175">Coiled coil</keyword>
<comment type="subcellular location">
    <subcellularLocation>
        <location evidence="1">Cell membrane</location>
        <topology evidence="1">Single-pass membrane protein</topology>
    </subcellularLocation>
</comment>
<keyword evidence="4" id="KW-0812">Transmembrane</keyword>
<name>A0A8J3ANY7_9BURK</name>
<feature type="domain" description="OmpA-like" evidence="10">
    <location>
        <begin position="159"/>
        <end position="279"/>
    </location>
</feature>
<dbReference type="Gene3D" id="3.30.1330.60">
    <property type="entry name" value="OmpA-like domain"/>
    <property type="match status" value="1"/>
</dbReference>
<keyword evidence="3" id="KW-1003">Cell membrane</keyword>
<evidence type="ECO:0000313" key="11">
    <source>
        <dbReference type="EMBL" id="GGI16230.1"/>
    </source>
</evidence>
<dbReference type="InterPro" id="IPR050330">
    <property type="entry name" value="Bact_OuterMem_StrucFunc"/>
</dbReference>
<keyword evidence="5" id="KW-1133">Transmembrane helix</keyword>
<dbReference type="PANTHER" id="PTHR30329">
    <property type="entry name" value="STATOR ELEMENT OF FLAGELLAR MOTOR COMPLEX"/>
    <property type="match status" value="1"/>
</dbReference>
<comment type="caution">
    <text evidence="11">The sequence shown here is derived from an EMBL/GenBank/DDBJ whole genome shotgun (WGS) entry which is preliminary data.</text>
</comment>
<feature type="coiled-coil region" evidence="8">
    <location>
        <begin position="104"/>
        <end position="132"/>
    </location>
</feature>
<dbReference type="NCBIfam" id="NF006548">
    <property type="entry name" value="PRK09041.1"/>
    <property type="match status" value="1"/>
</dbReference>
<evidence type="ECO:0000256" key="9">
    <source>
        <dbReference type="SAM" id="MobiDB-lite"/>
    </source>
</evidence>
<keyword evidence="6 7" id="KW-0472">Membrane</keyword>
<dbReference type="InterPro" id="IPR006665">
    <property type="entry name" value="OmpA-like"/>
</dbReference>
<dbReference type="PANTHER" id="PTHR30329:SF21">
    <property type="entry name" value="LIPOPROTEIN YIAD-RELATED"/>
    <property type="match status" value="1"/>
</dbReference>
<evidence type="ECO:0000256" key="7">
    <source>
        <dbReference type="PROSITE-ProRule" id="PRU00473"/>
    </source>
</evidence>
<dbReference type="RefSeq" id="WP_188379504.1">
    <property type="nucleotide sequence ID" value="NZ_BMDI01000001.1"/>
</dbReference>
<accession>A0A8J3ANY7</accession>
<keyword evidence="12" id="KW-1185">Reference proteome</keyword>
<evidence type="ECO:0000256" key="4">
    <source>
        <dbReference type="ARBA" id="ARBA00022692"/>
    </source>
</evidence>
<sequence length="348" mass="37458">MADEGLRPIIVKRIKKGGGGHHGGAWKIAYADFVTAMMAFFLLMWLLGSTSKGDLQGIADYFANPLKVAMAGGSGSGDATSVIQGGGKDLTRIDGQQKKGEDDNATKKFNLKAAEEELARAEARRLRALKERIELAIATVPSLQQYKNQLLLDITTEGLRIQIVDEKNRPMFALARAELQPYTKLILHEIAKTLNDIPNKISLSGHTDATPYASGERSYSNWELSSDRANASRRELIAGGMQEDKMLRVVGLSSAVLFDKENPFNPINRRISIIVMNKKTEESIEKENQTVDVSDEASVQKAVEQGAQIGPVAPPSGTPNPHAPALAVAAEAAAAASSAQGVTAQTPR</sequence>
<dbReference type="Pfam" id="PF00691">
    <property type="entry name" value="OmpA"/>
    <property type="match status" value="1"/>
</dbReference>
<feature type="region of interest" description="Disordered" evidence="9">
    <location>
        <begin position="201"/>
        <end position="221"/>
    </location>
</feature>
<evidence type="ECO:0000259" key="10">
    <source>
        <dbReference type="PROSITE" id="PS51123"/>
    </source>
</evidence>
<dbReference type="EMBL" id="BMDI01000001">
    <property type="protein sequence ID" value="GGI16230.1"/>
    <property type="molecule type" value="Genomic_DNA"/>
</dbReference>
<dbReference type="InterPro" id="IPR036737">
    <property type="entry name" value="OmpA-like_sf"/>
</dbReference>
<dbReference type="PROSITE" id="PS51123">
    <property type="entry name" value="OMPA_2"/>
    <property type="match status" value="1"/>
</dbReference>
<proteinExistence type="inferred from homology"/>
<dbReference type="GO" id="GO:0005886">
    <property type="term" value="C:plasma membrane"/>
    <property type="evidence" value="ECO:0007669"/>
    <property type="project" value="UniProtKB-SubCell"/>
</dbReference>
<feature type="region of interest" description="Disordered" evidence="9">
    <location>
        <begin position="304"/>
        <end position="324"/>
    </location>
</feature>
<organism evidence="11 12">
    <name type="scientific">Oxalicibacterium faecigallinarum</name>
    <dbReference type="NCBI Taxonomy" id="573741"/>
    <lineage>
        <taxon>Bacteria</taxon>
        <taxon>Pseudomonadati</taxon>
        <taxon>Pseudomonadota</taxon>
        <taxon>Betaproteobacteria</taxon>
        <taxon>Burkholderiales</taxon>
        <taxon>Oxalobacteraceae</taxon>
        <taxon>Oxalicibacterium</taxon>
    </lineage>
</organism>
<dbReference type="SUPFAM" id="SSF103088">
    <property type="entry name" value="OmpA-like"/>
    <property type="match status" value="1"/>
</dbReference>
<evidence type="ECO:0000256" key="5">
    <source>
        <dbReference type="ARBA" id="ARBA00022989"/>
    </source>
</evidence>
<evidence type="ECO:0000256" key="8">
    <source>
        <dbReference type="SAM" id="Coils"/>
    </source>
</evidence>
<dbReference type="InterPro" id="IPR025713">
    <property type="entry name" value="MotB-like_N_dom"/>
</dbReference>
<evidence type="ECO:0000256" key="2">
    <source>
        <dbReference type="ARBA" id="ARBA00008914"/>
    </source>
</evidence>
<evidence type="ECO:0000256" key="3">
    <source>
        <dbReference type="ARBA" id="ARBA00022475"/>
    </source>
</evidence>
<gene>
    <name evidence="11" type="primary">motB</name>
    <name evidence="11" type="ORF">GCM10008066_02920</name>
</gene>
<dbReference type="Proteomes" id="UP000642180">
    <property type="component" value="Unassembled WGS sequence"/>
</dbReference>
<dbReference type="AlphaFoldDB" id="A0A8J3ANY7"/>